<dbReference type="InterPro" id="IPR006311">
    <property type="entry name" value="TAT_signal"/>
</dbReference>
<dbReference type="InterPro" id="IPR036844">
    <property type="entry name" value="Hint_dom_sf"/>
</dbReference>
<proteinExistence type="predicted"/>
<dbReference type="Gene3D" id="2.170.16.10">
    <property type="entry name" value="Hedgehog/Intein (Hint) domain"/>
    <property type="match status" value="1"/>
</dbReference>
<name>A0A323V0C1_RHOPL</name>
<dbReference type="OrthoDB" id="6305173at2"/>
<sequence>MDQNRDETDTPAGTTRRTLLTSHAKAMVGIAAGVVAASLARVTSAHAVVRPPCYLKGTRIRTVDGDRAIEELSVGDLLPTALAGVQPIEWIGSWRHSKSAGRSWPDSARPVRIAKSALGPNVPSADLYVTQGHALYIDGVLVTAGSLINGTSIVLDAGEHFAELEYYHIKLPGHAVVFAEGAACETLRQLPAPASGYDTNARSGAAPRQDETCAPVLYSGTSGEIRARLRSMLSPMLGPQKLDLIRARLAEAAVAL</sequence>
<dbReference type="PROSITE" id="PS51318">
    <property type="entry name" value="TAT"/>
    <property type="match status" value="1"/>
</dbReference>
<dbReference type="SUPFAM" id="SSF51294">
    <property type="entry name" value="Hedgehog/intein (Hint) domain"/>
    <property type="match status" value="1"/>
</dbReference>
<reference evidence="2 3" key="1">
    <citation type="submission" date="2018-06" db="EMBL/GenBank/DDBJ databases">
        <title>Draft Whole-Genome Sequence of the purple photosynthetic bacterium Rhodospeudomonas palustris XCP.</title>
        <authorList>
            <person name="Rayyan A."/>
            <person name="Meyer T.E."/>
            <person name="Kyndt J.A."/>
        </authorList>
    </citation>
    <scope>NUCLEOTIDE SEQUENCE [LARGE SCALE GENOMIC DNA]</scope>
    <source>
        <strain evidence="2 3">XCP</strain>
    </source>
</reference>
<comment type="caution">
    <text evidence="2">The sequence shown here is derived from an EMBL/GenBank/DDBJ whole genome shotgun (WGS) entry which is preliminary data.</text>
</comment>
<evidence type="ECO:0000259" key="1">
    <source>
        <dbReference type="Pfam" id="PF13403"/>
    </source>
</evidence>
<dbReference type="InterPro" id="IPR028992">
    <property type="entry name" value="Hedgehog/Intein_dom"/>
</dbReference>
<accession>A0A323V0C1</accession>
<protein>
    <recommendedName>
        <fullName evidence="1">Hedgehog/Intein (Hint) domain-containing protein</fullName>
    </recommendedName>
</protein>
<organism evidence="2 3">
    <name type="scientific">Rhodopseudomonas palustris</name>
    <dbReference type="NCBI Taxonomy" id="1076"/>
    <lineage>
        <taxon>Bacteria</taxon>
        <taxon>Pseudomonadati</taxon>
        <taxon>Pseudomonadota</taxon>
        <taxon>Alphaproteobacteria</taxon>
        <taxon>Hyphomicrobiales</taxon>
        <taxon>Nitrobacteraceae</taxon>
        <taxon>Rhodopseudomonas</taxon>
    </lineage>
</organism>
<dbReference type="EMBL" id="QKQS01000006">
    <property type="protein sequence ID" value="PZA13608.1"/>
    <property type="molecule type" value="Genomic_DNA"/>
</dbReference>
<dbReference type="Pfam" id="PF13403">
    <property type="entry name" value="Hint_2"/>
    <property type="match status" value="1"/>
</dbReference>
<evidence type="ECO:0000313" key="2">
    <source>
        <dbReference type="EMBL" id="PZA13608.1"/>
    </source>
</evidence>
<evidence type="ECO:0000313" key="3">
    <source>
        <dbReference type="Proteomes" id="UP000248134"/>
    </source>
</evidence>
<gene>
    <name evidence="2" type="ORF">DNX69_04435</name>
</gene>
<feature type="domain" description="Hedgehog/Intein (Hint)" evidence="1">
    <location>
        <begin position="52"/>
        <end position="188"/>
    </location>
</feature>
<dbReference type="RefSeq" id="WP_110784770.1">
    <property type="nucleotide sequence ID" value="NZ_QKQS01000006.1"/>
</dbReference>
<dbReference type="AlphaFoldDB" id="A0A323V0C1"/>
<dbReference type="Proteomes" id="UP000248134">
    <property type="component" value="Unassembled WGS sequence"/>
</dbReference>